<keyword evidence="1" id="KW-1133">Transmembrane helix</keyword>
<feature type="transmembrane region" description="Helical" evidence="1">
    <location>
        <begin position="208"/>
        <end position="226"/>
    </location>
</feature>
<gene>
    <name evidence="3" type="ORF">A2838_02590</name>
</gene>
<feature type="domain" description="Peptidoglycan binding-like" evidence="2">
    <location>
        <begin position="11"/>
        <end position="49"/>
    </location>
</feature>
<accession>A0A1G2T1E2</accession>
<keyword evidence="1" id="KW-0812">Transmembrane</keyword>
<dbReference type="Gene3D" id="1.10.101.10">
    <property type="entry name" value="PGBD-like superfamily/PGBD"/>
    <property type="match status" value="1"/>
</dbReference>
<reference evidence="3 4" key="1">
    <citation type="journal article" date="2016" name="Nat. Commun.">
        <title>Thousands of microbial genomes shed light on interconnected biogeochemical processes in an aquifer system.</title>
        <authorList>
            <person name="Anantharaman K."/>
            <person name="Brown C.T."/>
            <person name="Hug L.A."/>
            <person name="Sharon I."/>
            <person name="Castelle C.J."/>
            <person name="Probst A.J."/>
            <person name="Thomas B.C."/>
            <person name="Singh A."/>
            <person name="Wilkins M.J."/>
            <person name="Karaoz U."/>
            <person name="Brodie E.L."/>
            <person name="Williams K.H."/>
            <person name="Hubbard S.S."/>
            <person name="Banfield J.F."/>
        </authorList>
    </citation>
    <scope>NUCLEOTIDE SEQUENCE [LARGE SCALE GENOMIC DNA]</scope>
</reference>
<dbReference type="InterPro" id="IPR036365">
    <property type="entry name" value="PGBD-like_sf"/>
</dbReference>
<proteinExistence type="predicted"/>
<protein>
    <recommendedName>
        <fullName evidence="2">Peptidoglycan binding-like domain-containing protein</fullName>
    </recommendedName>
</protein>
<dbReference type="InterPro" id="IPR002477">
    <property type="entry name" value="Peptidoglycan-bd-like"/>
</dbReference>
<evidence type="ECO:0000313" key="3">
    <source>
        <dbReference type="EMBL" id="OHA90451.1"/>
    </source>
</evidence>
<comment type="caution">
    <text evidence="3">The sequence shown here is derived from an EMBL/GenBank/DDBJ whole genome shotgun (WGS) entry which is preliminary data.</text>
</comment>
<evidence type="ECO:0000259" key="2">
    <source>
        <dbReference type="Pfam" id="PF01471"/>
    </source>
</evidence>
<sequence>MRIGANNDPLQVIRLQAFLKAFEKFDYVTINGVFDEVTQMAVMEFQLRYKDDVLTPWGISEPTGYVYITTLGKINQILCGTGIPGVQPDKVIKDIKSATGKESAGFKEGMGTNTLSSVPVIGSATDSGPKGQNEELDDPWWYPENLTAALFTWPDSGTELLKSLYELLLVLIVLYILGNVLESVLYKEQTTEGNKDVLDTIASDRFKAKWWTIAAGLLVAFGGAYYLERWYLLLPLLIALIATIAWILTRSKHEKLKAEVKKLVIITEKKS</sequence>
<dbReference type="EMBL" id="MHVH01000005">
    <property type="protein sequence ID" value="OHA90451.1"/>
    <property type="molecule type" value="Genomic_DNA"/>
</dbReference>
<feature type="transmembrane region" description="Helical" evidence="1">
    <location>
        <begin position="232"/>
        <end position="249"/>
    </location>
</feature>
<feature type="transmembrane region" description="Helical" evidence="1">
    <location>
        <begin position="164"/>
        <end position="187"/>
    </location>
</feature>
<evidence type="ECO:0000256" key="1">
    <source>
        <dbReference type="SAM" id="Phobius"/>
    </source>
</evidence>
<organism evidence="3 4">
    <name type="scientific">Candidatus Zambryskibacteria bacterium RIFCSPHIGHO2_01_FULL_46_25</name>
    <dbReference type="NCBI Taxonomy" id="1802738"/>
    <lineage>
        <taxon>Bacteria</taxon>
        <taxon>Candidatus Zambryskiibacteriota</taxon>
    </lineage>
</organism>
<dbReference type="SUPFAM" id="SSF47090">
    <property type="entry name" value="PGBD-like"/>
    <property type="match status" value="1"/>
</dbReference>
<dbReference type="Proteomes" id="UP000178107">
    <property type="component" value="Unassembled WGS sequence"/>
</dbReference>
<dbReference type="InterPro" id="IPR036366">
    <property type="entry name" value="PGBDSf"/>
</dbReference>
<dbReference type="Pfam" id="PF01471">
    <property type="entry name" value="PG_binding_1"/>
    <property type="match status" value="1"/>
</dbReference>
<evidence type="ECO:0000313" key="4">
    <source>
        <dbReference type="Proteomes" id="UP000178107"/>
    </source>
</evidence>
<dbReference type="AlphaFoldDB" id="A0A1G2T1E2"/>
<name>A0A1G2T1E2_9BACT</name>
<keyword evidence="1" id="KW-0472">Membrane</keyword>